<dbReference type="InterPro" id="IPR019271">
    <property type="entry name" value="DUF2284_metal-binding"/>
</dbReference>
<evidence type="ECO:0000313" key="1">
    <source>
        <dbReference type="EMBL" id="KNZ42716.1"/>
    </source>
</evidence>
<evidence type="ECO:0000313" key="2">
    <source>
        <dbReference type="Proteomes" id="UP000036873"/>
    </source>
</evidence>
<keyword evidence="2" id="KW-1185">Reference proteome</keyword>
<proteinExistence type="predicted"/>
<dbReference type="EMBL" id="LGYO01000010">
    <property type="protein sequence ID" value="KNZ42716.1"/>
    <property type="molecule type" value="Genomic_DNA"/>
</dbReference>
<gene>
    <name evidence="1" type="ORF">AKG39_05115</name>
</gene>
<dbReference type="PATRIC" id="fig|52689.4.peg.104"/>
<protein>
    <submittedName>
        <fullName evidence="1">Metal-binding protein</fullName>
    </submittedName>
</protein>
<dbReference type="Pfam" id="PF10050">
    <property type="entry name" value="DUF2284"/>
    <property type="match status" value="1"/>
</dbReference>
<dbReference type="Proteomes" id="UP000036873">
    <property type="component" value="Unassembled WGS sequence"/>
</dbReference>
<organism evidence="1 2">
    <name type="scientific">Acetobacterium bakii</name>
    <dbReference type="NCBI Taxonomy" id="52689"/>
    <lineage>
        <taxon>Bacteria</taxon>
        <taxon>Bacillati</taxon>
        <taxon>Bacillota</taxon>
        <taxon>Clostridia</taxon>
        <taxon>Eubacteriales</taxon>
        <taxon>Eubacteriaceae</taxon>
        <taxon>Acetobacterium</taxon>
    </lineage>
</organism>
<name>A0A0L6U2I4_9FIRM</name>
<sequence>MMIEIKDMLDLAYENGFTKAVELDVTSLHLYPDVREMCAANKCKIYDTNWACPPGCGTLAECEEKTKKYKRGIIVQTTGKLEDSFDFEGMEDIKEKQNICLNQFIHKLHDMKINMLPLGDGCCSLCEKCTYPEKECRFPDQAMSSMEAFGILVSDLCKLNNIPYYYGPNTLTYVGCVLFD</sequence>
<reference evidence="2" key="1">
    <citation type="submission" date="2015-07" db="EMBL/GenBank/DDBJ databases">
        <title>Draft genome sequence of Acetobacterium bakii DSM 8293, a potential psychrophilic chemical producer through syngas fermentation.</title>
        <authorList>
            <person name="Song Y."/>
            <person name="Hwang S."/>
            <person name="Cho B.-K."/>
        </authorList>
    </citation>
    <scope>NUCLEOTIDE SEQUENCE [LARGE SCALE GENOMIC DNA]</scope>
    <source>
        <strain evidence="2">DSM 8239</strain>
    </source>
</reference>
<accession>A0A0L6U2I4</accession>
<dbReference type="AlphaFoldDB" id="A0A0L6U2I4"/>
<comment type="caution">
    <text evidence="1">The sequence shown here is derived from an EMBL/GenBank/DDBJ whole genome shotgun (WGS) entry which is preliminary data.</text>
</comment>
<dbReference type="STRING" id="52689.AKG39_05115"/>